<dbReference type="CDD" id="cd11304">
    <property type="entry name" value="Cadherin_repeat"/>
    <property type="match status" value="1"/>
</dbReference>
<gene>
    <name evidence="2" type="ORF">F7018_08500</name>
</gene>
<keyword evidence="1" id="KW-0732">Signal</keyword>
<proteinExistence type="predicted"/>
<evidence type="ECO:0000313" key="2">
    <source>
        <dbReference type="EMBL" id="KAB1158649.1"/>
    </source>
</evidence>
<dbReference type="Pfam" id="PF17963">
    <property type="entry name" value="Big_9"/>
    <property type="match status" value="1"/>
</dbReference>
<evidence type="ECO:0000313" key="3">
    <source>
        <dbReference type="Proteomes" id="UP000467305"/>
    </source>
</evidence>
<dbReference type="AlphaFoldDB" id="A0A7J5ANT7"/>
<dbReference type="Proteomes" id="UP000467305">
    <property type="component" value="Unassembled WGS sequence"/>
</dbReference>
<keyword evidence="3" id="KW-1185">Reference proteome</keyword>
<feature type="chain" id="PRO_5029538583" evidence="1">
    <location>
        <begin position="21"/>
        <end position="117"/>
    </location>
</feature>
<evidence type="ECO:0000256" key="1">
    <source>
        <dbReference type="SAM" id="SignalP"/>
    </source>
</evidence>
<dbReference type="OrthoDB" id="1445518at2"/>
<dbReference type="EMBL" id="WAAU01000012">
    <property type="protein sequence ID" value="KAB1158649.1"/>
    <property type="molecule type" value="Genomic_DNA"/>
</dbReference>
<sequence length="117" mass="12806">MKKITTLFALILLIQFTSCSKDDTVINTAPIIKAQAFEVNEDAILSLKIVASDLEDDELTFSIKKDDNNLFAFLNDGTLRVQPGKKISPKTYLIDVEVSDGKLTSTATITIKVKAVA</sequence>
<name>A0A7J5ANT7_9FLAO</name>
<organism evidence="2 3">
    <name type="scientific">Tenacibaculum aiptasiae</name>
    <dbReference type="NCBI Taxonomy" id="426481"/>
    <lineage>
        <taxon>Bacteria</taxon>
        <taxon>Pseudomonadati</taxon>
        <taxon>Bacteroidota</taxon>
        <taxon>Flavobacteriia</taxon>
        <taxon>Flavobacteriales</taxon>
        <taxon>Flavobacteriaceae</taxon>
        <taxon>Tenacibaculum</taxon>
    </lineage>
</organism>
<protein>
    <submittedName>
        <fullName evidence="2">Cadherin repeat domain-containing protein</fullName>
    </submittedName>
</protein>
<feature type="signal peptide" evidence="1">
    <location>
        <begin position="1"/>
        <end position="20"/>
    </location>
</feature>
<accession>A0A7J5ANT7</accession>
<reference evidence="2 3" key="1">
    <citation type="submission" date="2019-09" db="EMBL/GenBank/DDBJ databases">
        <authorList>
            <person name="Cao W.R."/>
        </authorList>
    </citation>
    <scope>NUCLEOTIDE SEQUENCE [LARGE SCALE GENOMIC DNA]</scope>
    <source>
        <strain evidence="3">a4</strain>
    </source>
</reference>
<dbReference type="RefSeq" id="WP_150899617.1">
    <property type="nucleotide sequence ID" value="NZ_WAAU01000012.1"/>
</dbReference>
<comment type="caution">
    <text evidence="2">The sequence shown here is derived from an EMBL/GenBank/DDBJ whole genome shotgun (WGS) entry which is preliminary data.</text>
</comment>
<dbReference type="Gene3D" id="2.60.40.60">
    <property type="entry name" value="Cadherins"/>
    <property type="match status" value="1"/>
</dbReference>